<sequence>MLRGITPTDEKRIGVGWIAARIHREGDVADAHSFTTLRPSPLPLQLWAAGLLFHSNASGQRPNATRSASVFSGLCNISPQHLTQPRECLGLIGERLRSCENSWGVACHPWHPGPANLPGGMTGPVNFHGQGWKKPATSSRQSSRDLVPGTVTGFGCGLGRASASLHLILRVSEFARRVKARRSPRGIVNYFQGLQRGLGAFGGL</sequence>
<dbReference type="EMBL" id="CAADEX010000002">
    <property type="protein sequence ID" value="VFJ42602.1"/>
    <property type="molecule type" value="Genomic_DNA"/>
</dbReference>
<gene>
    <name evidence="1" type="ORF">BECKDK2373B_GA0170837_100226</name>
</gene>
<proteinExistence type="predicted"/>
<name>A0A450RU27_9GAMM</name>
<dbReference type="AlphaFoldDB" id="A0A450RU27"/>
<organism evidence="1">
    <name type="scientific">Candidatus Kentrum sp. DK</name>
    <dbReference type="NCBI Taxonomy" id="2126562"/>
    <lineage>
        <taxon>Bacteria</taxon>
        <taxon>Pseudomonadati</taxon>
        <taxon>Pseudomonadota</taxon>
        <taxon>Gammaproteobacteria</taxon>
        <taxon>Candidatus Kentrum</taxon>
    </lineage>
</organism>
<protein>
    <submittedName>
        <fullName evidence="1">Uncharacterized protein</fullName>
    </submittedName>
</protein>
<reference evidence="1" key="1">
    <citation type="submission" date="2019-02" db="EMBL/GenBank/DDBJ databases">
        <authorList>
            <person name="Gruber-Vodicka R. H."/>
            <person name="Seah K. B. B."/>
        </authorList>
    </citation>
    <scope>NUCLEOTIDE SEQUENCE</scope>
    <source>
        <strain evidence="1">BECK_DK47</strain>
    </source>
</reference>
<accession>A0A450RU27</accession>
<evidence type="ECO:0000313" key="1">
    <source>
        <dbReference type="EMBL" id="VFJ42602.1"/>
    </source>
</evidence>